<proteinExistence type="inferred from homology"/>
<comment type="subcellular location">
    <subcellularLocation>
        <location evidence="1">Nucleus</location>
    </subcellularLocation>
</comment>
<dbReference type="PANTHER" id="PTHR12040">
    <property type="entry name" value="ANTI-SILENCING PROTEIN 1"/>
    <property type="match status" value="1"/>
</dbReference>
<dbReference type="GO" id="GO:0042393">
    <property type="term" value="F:histone binding"/>
    <property type="evidence" value="ECO:0007669"/>
    <property type="project" value="TreeGrafter"/>
</dbReference>
<dbReference type="InterPro" id="IPR006818">
    <property type="entry name" value="ASF1-like"/>
</dbReference>
<keyword evidence="3" id="KW-0156">Chromatin regulator</keyword>
<dbReference type="GO" id="GO:0006335">
    <property type="term" value="P:DNA replication-dependent chromatin assembly"/>
    <property type="evidence" value="ECO:0007669"/>
    <property type="project" value="TreeGrafter"/>
</dbReference>
<evidence type="ECO:0000256" key="8">
    <source>
        <dbReference type="SAM" id="MobiDB-lite"/>
    </source>
</evidence>
<sequence>MLVVLAQQGDTFLFQADAPNPSLVPESDAIGVTVVLVTCTSRGQEFTCVGYYINEYPDPDLGENPPPKPDFSQLQRNISAVNPWVTCFRINWDNNTDRLLCDSPQDSGRGACGPRQRCGGHQEVENRVVKASHLLHADHHQQERRAGHLIHRNKYRPDGPRAAMRRAGRPLCSQKPVKVRRKRRPTKSS</sequence>
<dbReference type="Gene3D" id="2.60.40.1490">
    <property type="entry name" value="Histone chaperone ASF1-like"/>
    <property type="match status" value="1"/>
</dbReference>
<evidence type="ECO:0000256" key="1">
    <source>
        <dbReference type="ARBA" id="ARBA00004123"/>
    </source>
</evidence>
<dbReference type="AlphaFoldDB" id="A0AA40HM59"/>
<keyword evidence="5" id="KW-0804">Transcription</keyword>
<dbReference type="InterPro" id="IPR036747">
    <property type="entry name" value="ASF1-like_sf"/>
</dbReference>
<feature type="region of interest" description="Disordered" evidence="8">
    <location>
        <begin position="139"/>
        <end position="189"/>
    </location>
</feature>
<evidence type="ECO:0000313" key="9">
    <source>
        <dbReference type="EMBL" id="KAK1333790.1"/>
    </source>
</evidence>
<comment type="similarity">
    <text evidence="2">Belongs to the ASF1 family.</text>
</comment>
<keyword evidence="6" id="KW-0143">Chaperone</keyword>
<dbReference type="Pfam" id="PF04729">
    <property type="entry name" value="ASF1_hist_chap"/>
    <property type="match status" value="1"/>
</dbReference>
<reference evidence="9" key="1">
    <citation type="submission" date="2023-06" db="EMBL/GenBank/DDBJ databases">
        <title>Reference genome for the Northern bat (Eptesicus nilssonii), a most northern bat species.</title>
        <authorList>
            <person name="Laine V.N."/>
            <person name="Pulliainen A.T."/>
            <person name="Lilley T.M."/>
        </authorList>
    </citation>
    <scope>NUCLEOTIDE SEQUENCE</scope>
    <source>
        <strain evidence="9">BLF_Eptnil</strain>
        <tissue evidence="9">Kidney</tissue>
    </source>
</reference>
<name>A0AA40HM59_CNENI</name>
<accession>A0AA40HM59</accession>
<dbReference type="SUPFAM" id="SSF101546">
    <property type="entry name" value="ASF1-like"/>
    <property type="match status" value="1"/>
</dbReference>
<keyword evidence="10" id="KW-1185">Reference proteome</keyword>
<evidence type="ECO:0000256" key="5">
    <source>
        <dbReference type="ARBA" id="ARBA00023163"/>
    </source>
</evidence>
<keyword evidence="7" id="KW-0539">Nucleus</keyword>
<evidence type="ECO:0000256" key="3">
    <source>
        <dbReference type="ARBA" id="ARBA00022853"/>
    </source>
</evidence>
<comment type="caution">
    <text evidence="9">The sequence shown here is derived from an EMBL/GenBank/DDBJ whole genome shotgun (WGS) entry which is preliminary data.</text>
</comment>
<evidence type="ECO:0000256" key="6">
    <source>
        <dbReference type="ARBA" id="ARBA00023186"/>
    </source>
</evidence>
<dbReference type="PANTHER" id="PTHR12040:SF22">
    <property type="entry name" value="HISTONE CHAPERONE ASF1B"/>
    <property type="match status" value="1"/>
</dbReference>
<keyword evidence="4" id="KW-0805">Transcription regulation</keyword>
<dbReference type="Proteomes" id="UP001177744">
    <property type="component" value="Unassembled WGS sequence"/>
</dbReference>
<evidence type="ECO:0000256" key="2">
    <source>
        <dbReference type="ARBA" id="ARBA00006051"/>
    </source>
</evidence>
<evidence type="ECO:0000313" key="10">
    <source>
        <dbReference type="Proteomes" id="UP001177744"/>
    </source>
</evidence>
<dbReference type="GO" id="GO:0005634">
    <property type="term" value="C:nucleus"/>
    <property type="evidence" value="ECO:0007669"/>
    <property type="project" value="UniProtKB-SubCell"/>
</dbReference>
<evidence type="ECO:0000256" key="4">
    <source>
        <dbReference type="ARBA" id="ARBA00023015"/>
    </source>
</evidence>
<feature type="compositionally biased region" description="Basic residues" evidence="8">
    <location>
        <begin position="177"/>
        <end position="189"/>
    </location>
</feature>
<organism evidence="9 10">
    <name type="scientific">Cnephaeus nilssonii</name>
    <name type="common">Northern bat</name>
    <name type="synonym">Eptesicus nilssonii</name>
    <dbReference type="NCBI Taxonomy" id="3371016"/>
    <lineage>
        <taxon>Eukaryota</taxon>
        <taxon>Metazoa</taxon>
        <taxon>Chordata</taxon>
        <taxon>Craniata</taxon>
        <taxon>Vertebrata</taxon>
        <taxon>Euteleostomi</taxon>
        <taxon>Mammalia</taxon>
        <taxon>Eutheria</taxon>
        <taxon>Laurasiatheria</taxon>
        <taxon>Chiroptera</taxon>
        <taxon>Yangochiroptera</taxon>
        <taxon>Vespertilionidae</taxon>
        <taxon>Cnephaeus</taxon>
    </lineage>
</organism>
<dbReference type="EMBL" id="JAULJE010000016">
    <property type="protein sequence ID" value="KAK1333790.1"/>
    <property type="molecule type" value="Genomic_DNA"/>
</dbReference>
<gene>
    <name evidence="9" type="ORF">QTO34_006177</name>
</gene>
<evidence type="ECO:0000256" key="7">
    <source>
        <dbReference type="ARBA" id="ARBA00023242"/>
    </source>
</evidence>
<dbReference type="GO" id="GO:0000785">
    <property type="term" value="C:chromatin"/>
    <property type="evidence" value="ECO:0007669"/>
    <property type="project" value="TreeGrafter"/>
</dbReference>
<protein>
    <submittedName>
        <fullName evidence="9">Uncharacterized protein</fullName>
    </submittedName>
</protein>